<dbReference type="InterPro" id="IPR009091">
    <property type="entry name" value="RCC1/BLIP-II"/>
</dbReference>
<accession>A0ABY4LGN7</accession>
<gene>
    <name evidence="2" type="ORF">M1B72_19985</name>
</gene>
<dbReference type="Pfam" id="PF00415">
    <property type="entry name" value="RCC1"/>
    <property type="match status" value="2"/>
</dbReference>
<evidence type="ECO:0000313" key="2">
    <source>
        <dbReference type="EMBL" id="UPU35693.1"/>
    </source>
</evidence>
<dbReference type="PRINTS" id="PR00633">
    <property type="entry name" value="RCCNDNSATION"/>
</dbReference>
<dbReference type="PROSITE" id="PS51257">
    <property type="entry name" value="PROKAR_LIPOPROTEIN"/>
    <property type="match status" value="1"/>
</dbReference>
<protein>
    <recommendedName>
        <fullName evidence="4">Chromosome condensation regulator RCC1</fullName>
    </recommendedName>
</protein>
<proteinExistence type="predicted"/>
<sequence>MGQLQRIMLSLILVVWLAGCGGGGSPTPPAVRGVAATGKALGNAAVTVIDSRGGVKSATTSATGRFSINVHGMTAPYVVKVDAGAGRFLYSFADDVGTANVNPFSDLVVRSACGGAAAETSHVAIRGNLAGAVAQLKARFGIMLTTYHVPAAFDPLHSAYSIGNALDRLFDAITVTVAGDGASITITNTATGATIYLSTITSSGAFGGTVADANVPVPSSRDTDNFTTTPKVAAGYNASMALKTDGTVWAWGNNNEGQLGDGTTTSRTTPVQVHGLSNIVDIRTGDNTPIALKNDGTVWIWGRDQRHFDQTTMTVPTLPIPQQLPGLSQVIAIAGGHSHGVALKSDGTVWWWGRDSYPITSGTAPAQIAGLTGVKSISAYYALKTDGTVWTLNFAATPEQVTALSGISSLMELGAGAMGPSGGQYAVKSDGTVWSLGTTVAEVTTISGVTAISDSISRGLSYPIKPMVALKADGTVWNWGEDETATQVSSLAGITGISVGLDYVLALESDGTIWAWGNNFSGALGDGTTTNRATPGPVSGLRLR</sequence>
<dbReference type="PANTHER" id="PTHR45982">
    <property type="entry name" value="REGULATOR OF CHROMOSOME CONDENSATION"/>
    <property type="match status" value="1"/>
</dbReference>
<dbReference type="PROSITE" id="PS50012">
    <property type="entry name" value="RCC1_3"/>
    <property type="match status" value="3"/>
</dbReference>
<dbReference type="Proteomes" id="UP000831485">
    <property type="component" value="Chromosome"/>
</dbReference>
<keyword evidence="3" id="KW-1185">Reference proteome</keyword>
<dbReference type="Gene3D" id="2.130.10.30">
    <property type="entry name" value="Regulator of chromosome condensation 1/beta-lactamase-inhibitor protein II"/>
    <property type="match status" value="2"/>
</dbReference>
<feature type="region of interest" description="Disordered" evidence="1">
    <location>
        <begin position="525"/>
        <end position="544"/>
    </location>
</feature>
<evidence type="ECO:0000313" key="3">
    <source>
        <dbReference type="Proteomes" id="UP000831485"/>
    </source>
</evidence>
<dbReference type="InterPro" id="IPR051553">
    <property type="entry name" value="Ran_GTPase-activating"/>
</dbReference>
<dbReference type="PANTHER" id="PTHR45982:SF1">
    <property type="entry name" value="REGULATOR OF CHROMOSOME CONDENSATION"/>
    <property type="match status" value="1"/>
</dbReference>
<evidence type="ECO:0000256" key="1">
    <source>
        <dbReference type="SAM" id="MobiDB-lite"/>
    </source>
</evidence>
<name>A0ABY4LGN7_9BACT</name>
<dbReference type="InterPro" id="IPR000408">
    <property type="entry name" value="Reg_chr_condens"/>
</dbReference>
<evidence type="ECO:0008006" key="4">
    <source>
        <dbReference type="Google" id="ProtNLM"/>
    </source>
</evidence>
<dbReference type="RefSeq" id="WP_183345031.1">
    <property type="nucleotide sequence ID" value="NZ_BLXY01000001.1"/>
</dbReference>
<organism evidence="2 3">
    <name type="scientific">Geomonas paludis</name>
    <dbReference type="NCBI Taxonomy" id="2740185"/>
    <lineage>
        <taxon>Bacteria</taxon>
        <taxon>Pseudomonadati</taxon>
        <taxon>Thermodesulfobacteriota</taxon>
        <taxon>Desulfuromonadia</taxon>
        <taxon>Geobacterales</taxon>
        <taxon>Geobacteraceae</taxon>
        <taxon>Geomonas</taxon>
    </lineage>
</organism>
<dbReference type="EMBL" id="CP096574">
    <property type="protein sequence ID" value="UPU35693.1"/>
    <property type="molecule type" value="Genomic_DNA"/>
</dbReference>
<dbReference type="PROSITE" id="PS00626">
    <property type="entry name" value="RCC1_2"/>
    <property type="match status" value="1"/>
</dbReference>
<dbReference type="SUPFAM" id="SSF50985">
    <property type="entry name" value="RCC1/BLIP-II"/>
    <property type="match status" value="2"/>
</dbReference>
<reference evidence="2" key="1">
    <citation type="submission" date="2022-04" db="EMBL/GenBank/DDBJ databases">
        <authorList>
            <person name="Liu G."/>
        </authorList>
    </citation>
    <scope>NUCLEOTIDE SEQUENCE</scope>
    <source>
        <strain evidence="2">RG22</strain>
    </source>
</reference>